<evidence type="ECO:0000259" key="1">
    <source>
        <dbReference type="Pfam" id="PF13439"/>
    </source>
</evidence>
<dbReference type="OrthoDB" id="529131at2"/>
<sequence>MTRLKVAHLVDDTTAGGVMRLLDFICTNPDMARHADHQMHVVRRGAFGLRRIPADVIVSHLSISWRNLPALVALRATHARQKIVHVEHSYTRQFTALNVPKVDRFMTLLRVAYALFDHVVAVSRDQANWMAQRNLVIHGTPSVIPPMVDLSRFAELADPVRPPRRIGAIGRLDRQKGFDLLIPAFRALPDRDLRLIFYGDGPERAALQELAGQDPRIRFVGHLSDPVLAMANVDAVAMPSRWEAYGLVAREARAAGRPVLVAPHDGLRDQVADGAVPVMPYTENGWTAALSRLVAGQVSPAPRPDIARHTRDFVTAWTTLLDRLTGADQAAEQPRAQVA</sequence>
<dbReference type="AlphaFoldDB" id="A0A2S5JH47"/>
<dbReference type="InterPro" id="IPR050194">
    <property type="entry name" value="Glycosyltransferase_grp1"/>
</dbReference>
<organism evidence="2 3">
    <name type="scientific">Albidovulum inexpectatum</name>
    <dbReference type="NCBI Taxonomy" id="196587"/>
    <lineage>
        <taxon>Bacteria</taxon>
        <taxon>Pseudomonadati</taxon>
        <taxon>Pseudomonadota</taxon>
        <taxon>Alphaproteobacteria</taxon>
        <taxon>Rhodobacterales</taxon>
        <taxon>Paracoccaceae</taxon>
        <taxon>Albidovulum</taxon>
    </lineage>
</organism>
<accession>A0A2S5JH47</accession>
<dbReference type="PANTHER" id="PTHR45947:SF3">
    <property type="entry name" value="SULFOQUINOVOSYL TRANSFERASE SQD2"/>
    <property type="match status" value="1"/>
</dbReference>
<dbReference type="Pfam" id="PF13439">
    <property type="entry name" value="Glyco_transf_4"/>
    <property type="match status" value="1"/>
</dbReference>
<dbReference type="Proteomes" id="UP000239736">
    <property type="component" value="Unassembled WGS sequence"/>
</dbReference>
<dbReference type="Gene3D" id="3.40.50.2000">
    <property type="entry name" value="Glycogen Phosphorylase B"/>
    <property type="match status" value="2"/>
</dbReference>
<keyword evidence="3" id="KW-1185">Reference proteome</keyword>
<dbReference type="PANTHER" id="PTHR45947">
    <property type="entry name" value="SULFOQUINOVOSYL TRANSFERASE SQD2"/>
    <property type="match status" value="1"/>
</dbReference>
<feature type="domain" description="Glycosyltransferase subfamily 4-like N-terminal" evidence="1">
    <location>
        <begin position="46"/>
        <end position="152"/>
    </location>
</feature>
<proteinExistence type="predicted"/>
<comment type="caution">
    <text evidence="2">The sequence shown here is derived from an EMBL/GenBank/DDBJ whole genome shotgun (WGS) entry which is preliminary data.</text>
</comment>
<reference evidence="2 3" key="1">
    <citation type="submission" date="2018-01" db="EMBL/GenBank/DDBJ databases">
        <title>Genomic Encyclopedia of Archaeal and Bacterial Type Strains, Phase II (KMG-II): from individual species to whole genera.</title>
        <authorList>
            <person name="Goeker M."/>
        </authorList>
    </citation>
    <scope>NUCLEOTIDE SEQUENCE [LARGE SCALE GENOMIC DNA]</scope>
    <source>
        <strain evidence="2 3">DSM 12048</strain>
    </source>
</reference>
<evidence type="ECO:0000313" key="2">
    <source>
        <dbReference type="EMBL" id="PPB80711.1"/>
    </source>
</evidence>
<keyword evidence="2" id="KW-0808">Transferase</keyword>
<gene>
    <name evidence="2" type="ORF">LV82_01443</name>
</gene>
<dbReference type="InterPro" id="IPR028098">
    <property type="entry name" value="Glyco_trans_4-like_N"/>
</dbReference>
<evidence type="ECO:0000313" key="3">
    <source>
        <dbReference type="Proteomes" id="UP000239736"/>
    </source>
</evidence>
<name>A0A2S5JH47_9RHOB</name>
<dbReference type="GO" id="GO:0016757">
    <property type="term" value="F:glycosyltransferase activity"/>
    <property type="evidence" value="ECO:0007669"/>
    <property type="project" value="TreeGrafter"/>
</dbReference>
<dbReference type="RefSeq" id="WP_104070330.1">
    <property type="nucleotide sequence ID" value="NZ_PRDS01000004.1"/>
</dbReference>
<protein>
    <submittedName>
        <fullName evidence="2">Glycosyltransferase involved in cell wall biosynthesis</fullName>
    </submittedName>
</protein>
<dbReference type="SUPFAM" id="SSF53756">
    <property type="entry name" value="UDP-Glycosyltransferase/glycogen phosphorylase"/>
    <property type="match status" value="1"/>
</dbReference>
<dbReference type="EMBL" id="PRDS01000004">
    <property type="protein sequence ID" value="PPB80711.1"/>
    <property type="molecule type" value="Genomic_DNA"/>
</dbReference>
<dbReference type="Pfam" id="PF13692">
    <property type="entry name" value="Glyco_trans_1_4"/>
    <property type="match status" value="1"/>
</dbReference>